<gene>
    <name evidence="12" type="primary">fbp</name>
    <name evidence="16" type="ORF">ENL41_02835</name>
</gene>
<evidence type="ECO:0000256" key="7">
    <source>
        <dbReference type="ARBA" id="ARBA00022801"/>
    </source>
</evidence>
<sequence>MDKQTRTLTRFLVEEQMKHPGATGAFTELFADITLAAKIVSREVNKAGLAEILGVTGDINIHGEEVKKLDEFANEIFKHVLLKSGIVAAIASEEEDEVVISPPGRYIVVYDPLDGSSNIDVNVSIGTIFGIYRNNSGENVSIKDFLHSGRELVAAGYLIYGSSTMLVYTTGNGVHGFTLDPSIGEFILSHYDIKIPEEGKIYSINEAYESRWGNKMKGYIRNLKENGKTLRYIGSLVADFHRNLLKGGIFLYPADKKNPHGKLRLLYEAIPLAFIVEQAGGYASDGKGNILDRIPERIHEKTPLFIGSRKEVEKLENFLRNG</sequence>
<dbReference type="Pfam" id="PF18913">
    <property type="entry name" value="FBPase_C"/>
    <property type="match status" value="1"/>
</dbReference>
<dbReference type="PANTHER" id="PTHR11556:SF35">
    <property type="entry name" value="SEDOHEPTULOSE-1,7-BISPHOSPHATASE, CHLOROPLASTIC"/>
    <property type="match status" value="1"/>
</dbReference>
<dbReference type="GO" id="GO:0005986">
    <property type="term" value="P:sucrose biosynthetic process"/>
    <property type="evidence" value="ECO:0007669"/>
    <property type="project" value="TreeGrafter"/>
</dbReference>
<keyword evidence="8 12" id="KW-0460">Magnesium</keyword>
<comment type="caution">
    <text evidence="12">Lacks conserved residue(s) required for the propagation of feature annotation.</text>
</comment>
<feature type="binding site" evidence="12">
    <location>
        <position position="113"/>
    </location>
    <ligand>
        <name>Mg(2+)</name>
        <dbReference type="ChEBI" id="CHEBI:18420"/>
        <label>1</label>
    </ligand>
</feature>
<dbReference type="GO" id="GO:0006002">
    <property type="term" value="P:fructose 6-phosphate metabolic process"/>
    <property type="evidence" value="ECO:0007669"/>
    <property type="project" value="TreeGrafter"/>
</dbReference>
<keyword evidence="6 12" id="KW-0479">Metal-binding</keyword>
<evidence type="ECO:0000256" key="11">
    <source>
        <dbReference type="ARBA" id="ARBA00081210"/>
    </source>
</evidence>
<comment type="cofactor">
    <cofactor evidence="12">
        <name>Mg(2+)</name>
        <dbReference type="ChEBI" id="CHEBI:18420"/>
    </cofactor>
    <text evidence="12">Binds 2 magnesium ions per subunit.</text>
</comment>
<dbReference type="FunFam" id="3.30.540.10:FF:000002">
    <property type="entry name" value="Fructose-1,6-bisphosphatase class 1"/>
    <property type="match status" value="1"/>
</dbReference>
<dbReference type="Pfam" id="PF00316">
    <property type="entry name" value="FBPase"/>
    <property type="match status" value="1"/>
</dbReference>
<feature type="binding site" evidence="12">
    <location>
        <begin position="114"/>
        <end position="117"/>
    </location>
    <ligand>
        <name>substrate</name>
    </ligand>
</feature>
<evidence type="ECO:0000256" key="1">
    <source>
        <dbReference type="ARBA" id="ARBA00001273"/>
    </source>
</evidence>
<comment type="pathway">
    <text evidence="2">Carbohydrate biosynthesis; Calvin cycle.</text>
</comment>
<comment type="catalytic activity">
    <reaction evidence="1 12">
        <text>beta-D-fructose 1,6-bisphosphate + H2O = beta-D-fructose 6-phosphate + phosphate</text>
        <dbReference type="Rhea" id="RHEA:11064"/>
        <dbReference type="ChEBI" id="CHEBI:15377"/>
        <dbReference type="ChEBI" id="CHEBI:32966"/>
        <dbReference type="ChEBI" id="CHEBI:43474"/>
        <dbReference type="ChEBI" id="CHEBI:57634"/>
        <dbReference type="EC" id="3.1.3.11"/>
    </reaction>
</comment>
<evidence type="ECO:0000256" key="6">
    <source>
        <dbReference type="ARBA" id="ARBA00022723"/>
    </source>
</evidence>
<dbReference type="PIRSF" id="PIRSF000904">
    <property type="entry name" value="FBPtase_SBPase"/>
    <property type="match status" value="1"/>
</dbReference>
<dbReference type="EC" id="3.1.3.11" evidence="4 12"/>
<evidence type="ECO:0000256" key="9">
    <source>
        <dbReference type="ARBA" id="ARBA00023277"/>
    </source>
</evidence>
<evidence type="ECO:0000256" key="2">
    <source>
        <dbReference type="ARBA" id="ARBA00005215"/>
    </source>
</evidence>
<dbReference type="SUPFAM" id="SSF56655">
    <property type="entry name" value="Carbohydrate phosphatase"/>
    <property type="match status" value="1"/>
</dbReference>
<dbReference type="PRINTS" id="PR00115">
    <property type="entry name" value="F16BPHPHTASE"/>
</dbReference>
<keyword evidence="7 12" id="KW-0378">Hydrolase</keyword>
<feature type="binding site" evidence="12">
    <location>
        <position position="232"/>
    </location>
    <ligand>
        <name>substrate</name>
    </ligand>
</feature>
<dbReference type="CDD" id="cd00354">
    <property type="entry name" value="FBPase"/>
    <property type="match status" value="1"/>
</dbReference>
<evidence type="ECO:0000256" key="3">
    <source>
        <dbReference type="ARBA" id="ARBA00010941"/>
    </source>
</evidence>
<feature type="binding site" evidence="12">
    <location>
        <position position="111"/>
    </location>
    <ligand>
        <name>Mg(2+)</name>
        <dbReference type="ChEBI" id="CHEBI:18420"/>
        <label>1</label>
    </ligand>
</feature>
<dbReference type="FunFam" id="3.40.190.80:FF:000001">
    <property type="entry name" value="Fructose-1,6-bisphosphatase class 1"/>
    <property type="match status" value="1"/>
</dbReference>
<dbReference type="InterPro" id="IPR000146">
    <property type="entry name" value="FBPase_class-1"/>
</dbReference>
<reference evidence="16" key="1">
    <citation type="journal article" date="2020" name="mSystems">
        <title>Genome- and Community-Level Interaction Insights into Carbon Utilization and Element Cycling Functions of Hydrothermarchaeota in Hydrothermal Sediment.</title>
        <authorList>
            <person name="Zhou Z."/>
            <person name="Liu Y."/>
            <person name="Xu W."/>
            <person name="Pan J."/>
            <person name="Luo Z.H."/>
            <person name="Li M."/>
        </authorList>
    </citation>
    <scope>NUCLEOTIDE SEQUENCE [LARGE SCALE GENOMIC DNA]</scope>
    <source>
        <strain evidence="16">HyVt-94</strain>
    </source>
</reference>
<evidence type="ECO:0000256" key="12">
    <source>
        <dbReference type="HAMAP-Rule" id="MF_01855"/>
    </source>
</evidence>
<keyword evidence="5 12" id="KW-0963">Cytoplasm</keyword>
<dbReference type="AlphaFoldDB" id="A0A7C5I4U3"/>
<feature type="binding site" evidence="12">
    <location>
        <position position="111"/>
    </location>
    <ligand>
        <name>Mg(2+)</name>
        <dbReference type="ChEBI" id="CHEBI:18420"/>
        <label>2</label>
    </ligand>
</feature>
<comment type="subcellular location">
    <subcellularLocation>
        <location evidence="12">Cytoplasm</location>
    </subcellularLocation>
</comment>
<dbReference type="GO" id="GO:0006000">
    <property type="term" value="P:fructose metabolic process"/>
    <property type="evidence" value="ECO:0007669"/>
    <property type="project" value="TreeGrafter"/>
</dbReference>
<feature type="binding site" evidence="12">
    <location>
        <position position="93"/>
    </location>
    <ligand>
        <name>Mg(2+)</name>
        <dbReference type="ChEBI" id="CHEBI:18420"/>
        <label>1</label>
    </ligand>
</feature>
<dbReference type="Gene3D" id="3.30.540.10">
    <property type="entry name" value="Fructose-1,6-Bisphosphatase, subunit A, domain 1"/>
    <property type="match status" value="1"/>
</dbReference>
<organism evidence="16">
    <name type="scientific">candidate division WOR-3 bacterium</name>
    <dbReference type="NCBI Taxonomy" id="2052148"/>
    <lineage>
        <taxon>Bacteria</taxon>
        <taxon>Bacteria division WOR-3</taxon>
    </lineage>
</organism>
<feature type="binding site" evidence="12">
    <location>
        <position position="262"/>
    </location>
    <ligand>
        <name>substrate</name>
    </ligand>
</feature>
<dbReference type="GO" id="GO:0000287">
    <property type="term" value="F:magnesium ion binding"/>
    <property type="evidence" value="ECO:0007669"/>
    <property type="project" value="UniProtKB-UniRule"/>
</dbReference>
<evidence type="ECO:0000256" key="10">
    <source>
        <dbReference type="ARBA" id="ARBA00072069"/>
    </source>
</evidence>
<feature type="domain" description="Fructose-1-6-bisphosphatase class 1 C-terminal" evidence="15">
    <location>
        <begin position="195"/>
        <end position="319"/>
    </location>
</feature>
<evidence type="ECO:0000256" key="8">
    <source>
        <dbReference type="ARBA" id="ARBA00022842"/>
    </source>
</evidence>
<dbReference type="InterPro" id="IPR028343">
    <property type="entry name" value="FBPtase"/>
</dbReference>
<dbReference type="GO" id="GO:0030388">
    <property type="term" value="P:fructose 1,6-bisphosphate metabolic process"/>
    <property type="evidence" value="ECO:0007669"/>
    <property type="project" value="TreeGrafter"/>
</dbReference>
<feature type="binding site" evidence="12">
    <location>
        <position position="114"/>
    </location>
    <ligand>
        <name>Mg(2+)</name>
        <dbReference type="ChEBI" id="CHEBI:18420"/>
        <label>2</label>
    </ligand>
</feature>
<feature type="binding site" evidence="12">
    <location>
        <position position="268"/>
    </location>
    <ligand>
        <name>Mg(2+)</name>
        <dbReference type="ChEBI" id="CHEBI:18420"/>
        <label>2</label>
    </ligand>
</feature>
<dbReference type="GO" id="GO:0005829">
    <property type="term" value="C:cytosol"/>
    <property type="evidence" value="ECO:0007669"/>
    <property type="project" value="TreeGrafter"/>
</dbReference>
<evidence type="ECO:0000256" key="4">
    <source>
        <dbReference type="ARBA" id="ARBA00013093"/>
    </source>
</evidence>
<dbReference type="EMBL" id="DRTV01000199">
    <property type="protein sequence ID" value="HHF58342.1"/>
    <property type="molecule type" value="Genomic_DNA"/>
</dbReference>
<feature type="domain" description="Fructose-1-6-bisphosphatase class I N-terminal" evidence="14">
    <location>
        <begin position="7"/>
        <end position="190"/>
    </location>
</feature>
<dbReference type="GO" id="GO:0006094">
    <property type="term" value="P:gluconeogenesis"/>
    <property type="evidence" value="ECO:0007669"/>
    <property type="project" value="UniProtKB-UniRule"/>
</dbReference>
<dbReference type="InterPro" id="IPR033391">
    <property type="entry name" value="FBPase_N"/>
</dbReference>
<dbReference type="Gene3D" id="3.40.190.80">
    <property type="match status" value="1"/>
</dbReference>
<dbReference type="InterPro" id="IPR044015">
    <property type="entry name" value="FBPase_C_dom"/>
</dbReference>
<comment type="caution">
    <text evidence="16">The sequence shown here is derived from an EMBL/GenBank/DDBJ whole genome shotgun (WGS) entry which is preliminary data.</text>
</comment>
<dbReference type="InterPro" id="IPR020548">
    <property type="entry name" value="Fructose_bisphosphatase_AS"/>
</dbReference>
<evidence type="ECO:0000259" key="14">
    <source>
        <dbReference type="Pfam" id="PF00316"/>
    </source>
</evidence>
<dbReference type="PROSITE" id="PS00124">
    <property type="entry name" value="FBPASE"/>
    <property type="match status" value="1"/>
</dbReference>
<accession>A0A7C5I4U3</accession>
<evidence type="ECO:0000259" key="15">
    <source>
        <dbReference type="Pfam" id="PF18913"/>
    </source>
</evidence>
<dbReference type="HAMAP" id="MF_01855">
    <property type="entry name" value="FBPase_class1"/>
    <property type="match status" value="1"/>
</dbReference>
<evidence type="ECO:0000256" key="13">
    <source>
        <dbReference type="RuleBase" id="RU000508"/>
    </source>
</evidence>
<feature type="binding site" evidence="12">
    <location>
        <position position="205"/>
    </location>
    <ligand>
        <name>substrate</name>
    </ligand>
</feature>
<dbReference type="PIRSF" id="PIRSF500210">
    <property type="entry name" value="FBPtase"/>
    <property type="match status" value="1"/>
</dbReference>
<proteinExistence type="inferred from homology"/>
<evidence type="ECO:0000313" key="16">
    <source>
        <dbReference type="EMBL" id="HHF58342.1"/>
    </source>
</evidence>
<comment type="subunit">
    <text evidence="12">Homotetramer.</text>
</comment>
<protein>
    <recommendedName>
        <fullName evidence="10 12">Fructose-1,6-bisphosphatase class 1</fullName>
        <shortName evidence="12">FBPase class 1</shortName>
        <ecNumber evidence="4 12">3.1.3.11</ecNumber>
    </recommendedName>
    <alternativeName>
        <fullName evidence="11 12">D-fructose-1,6-bisphosphate 1-phosphohydrolase class 1</fullName>
    </alternativeName>
</protein>
<comment type="similarity">
    <text evidence="3 12 13">Belongs to the FBPase class 1 family.</text>
</comment>
<dbReference type="PANTHER" id="PTHR11556">
    <property type="entry name" value="FRUCTOSE-1,6-BISPHOSPHATASE-RELATED"/>
    <property type="match status" value="1"/>
</dbReference>
<dbReference type="Proteomes" id="UP000886014">
    <property type="component" value="Unassembled WGS sequence"/>
</dbReference>
<name>A0A7C5I4U3_UNCW3</name>
<dbReference type="NCBIfam" id="NF006778">
    <property type="entry name" value="PRK09293.1-1"/>
    <property type="match status" value="1"/>
</dbReference>
<keyword evidence="9 12" id="KW-0119">Carbohydrate metabolism</keyword>
<dbReference type="GO" id="GO:0042132">
    <property type="term" value="F:fructose 1,6-bisphosphate 1-phosphatase activity"/>
    <property type="evidence" value="ECO:0007669"/>
    <property type="project" value="UniProtKB-UniRule"/>
</dbReference>
<evidence type="ECO:0000256" key="5">
    <source>
        <dbReference type="ARBA" id="ARBA00022490"/>
    </source>
</evidence>